<evidence type="ECO:0000313" key="3">
    <source>
        <dbReference type="Proteomes" id="UP000314294"/>
    </source>
</evidence>
<proteinExistence type="predicted"/>
<feature type="region of interest" description="Disordered" evidence="1">
    <location>
        <begin position="58"/>
        <end position="89"/>
    </location>
</feature>
<feature type="compositionally biased region" description="Basic and acidic residues" evidence="1">
    <location>
        <begin position="77"/>
        <end position="89"/>
    </location>
</feature>
<evidence type="ECO:0000313" key="2">
    <source>
        <dbReference type="EMBL" id="TNN65908.1"/>
    </source>
</evidence>
<evidence type="ECO:0000256" key="1">
    <source>
        <dbReference type="SAM" id="MobiDB-lite"/>
    </source>
</evidence>
<organism evidence="2 3">
    <name type="scientific">Liparis tanakae</name>
    <name type="common">Tanaka's snailfish</name>
    <dbReference type="NCBI Taxonomy" id="230148"/>
    <lineage>
        <taxon>Eukaryota</taxon>
        <taxon>Metazoa</taxon>
        <taxon>Chordata</taxon>
        <taxon>Craniata</taxon>
        <taxon>Vertebrata</taxon>
        <taxon>Euteleostomi</taxon>
        <taxon>Actinopterygii</taxon>
        <taxon>Neopterygii</taxon>
        <taxon>Teleostei</taxon>
        <taxon>Neoteleostei</taxon>
        <taxon>Acanthomorphata</taxon>
        <taxon>Eupercaria</taxon>
        <taxon>Perciformes</taxon>
        <taxon>Cottioidei</taxon>
        <taxon>Cottales</taxon>
        <taxon>Liparidae</taxon>
        <taxon>Liparis</taxon>
    </lineage>
</organism>
<accession>A0A4Z2HJB7</accession>
<dbReference type="EMBL" id="SRLO01000228">
    <property type="protein sequence ID" value="TNN65908.1"/>
    <property type="molecule type" value="Genomic_DNA"/>
</dbReference>
<name>A0A4Z2HJB7_9TELE</name>
<dbReference type="Proteomes" id="UP000314294">
    <property type="component" value="Unassembled WGS sequence"/>
</dbReference>
<feature type="compositionally biased region" description="Polar residues" evidence="1">
    <location>
        <begin position="58"/>
        <end position="76"/>
    </location>
</feature>
<gene>
    <name evidence="2" type="ORF">EYF80_023908</name>
</gene>
<comment type="caution">
    <text evidence="2">The sequence shown here is derived from an EMBL/GenBank/DDBJ whole genome shotgun (WGS) entry which is preliminary data.</text>
</comment>
<protein>
    <submittedName>
        <fullName evidence="2">Uncharacterized protein</fullName>
    </submittedName>
</protein>
<dbReference type="AlphaFoldDB" id="A0A4Z2HJB7"/>
<keyword evidence="3" id="KW-1185">Reference proteome</keyword>
<reference evidence="2 3" key="1">
    <citation type="submission" date="2019-03" db="EMBL/GenBank/DDBJ databases">
        <title>First draft genome of Liparis tanakae, snailfish: a comprehensive survey of snailfish specific genes.</title>
        <authorList>
            <person name="Kim W."/>
            <person name="Song I."/>
            <person name="Jeong J.-H."/>
            <person name="Kim D."/>
            <person name="Kim S."/>
            <person name="Ryu S."/>
            <person name="Song J.Y."/>
            <person name="Lee S.K."/>
        </authorList>
    </citation>
    <scope>NUCLEOTIDE SEQUENCE [LARGE SCALE GENOMIC DNA]</scope>
    <source>
        <tissue evidence="2">Muscle</tissue>
    </source>
</reference>
<sequence>MEDARSQLEAPDVFPRTETPYLLAASTLSRKRSSAAALTQLWFRNSCFRASTSCLSWSSTGRSTLEKTSAPKTSGLQKRDKDKQKRSWRDVGFESTPACLRNKRRCFLLNLSASVLTYPITTPAWGK</sequence>